<organism evidence="2 3">
    <name type="scientific">Ventrimonas faecis</name>
    <dbReference type="NCBI Taxonomy" id="3133170"/>
    <lineage>
        <taxon>Bacteria</taxon>
        <taxon>Bacillati</taxon>
        <taxon>Bacillota</taxon>
        <taxon>Clostridia</taxon>
        <taxon>Lachnospirales</taxon>
        <taxon>Lachnospiraceae</taxon>
        <taxon>Ventrimonas</taxon>
    </lineage>
</organism>
<accession>A0ABV1HPE5</accession>
<evidence type="ECO:0000313" key="3">
    <source>
        <dbReference type="Proteomes" id="UP001437460"/>
    </source>
</evidence>
<gene>
    <name evidence="2" type="ORF">WMO41_12335</name>
</gene>
<dbReference type="EMBL" id="JBBMFJ010000028">
    <property type="protein sequence ID" value="MEQ2563941.1"/>
    <property type="molecule type" value="Genomic_DNA"/>
</dbReference>
<proteinExistence type="predicted"/>
<keyword evidence="1" id="KW-0732">Signal</keyword>
<reference evidence="2 3" key="1">
    <citation type="submission" date="2024-03" db="EMBL/GenBank/DDBJ databases">
        <title>Human intestinal bacterial collection.</title>
        <authorList>
            <person name="Pauvert C."/>
            <person name="Hitch T.C.A."/>
            <person name="Clavel T."/>
        </authorList>
    </citation>
    <scope>NUCLEOTIDE SEQUENCE [LARGE SCALE GENOMIC DNA]</scope>
    <source>
        <strain evidence="2 3">CLA-AP-H27</strain>
    </source>
</reference>
<comment type="caution">
    <text evidence="2">The sequence shown here is derived from an EMBL/GenBank/DDBJ whole genome shotgun (WGS) entry which is preliminary data.</text>
</comment>
<keyword evidence="3" id="KW-1185">Reference proteome</keyword>
<protein>
    <submittedName>
        <fullName evidence="2">DUF6612 family protein</fullName>
    </submittedName>
</protein>
<evidence type="ECO:0000256" key="1">
    <source>
        <dbReference type="SAM" id="SignalP"/>
    </source>
</evidence>
<feature type="signal peptide" evidence="1">
    <location>
        <begin position="1"/>
        <end position="23"/>
    </location>
</feature>
<feature type="chain" id="PRO_5047339856" evidence="1">
    <location>
        <begin position="24"/>
        <end position="278"/>
    </location>
</feature>
<sequence>MKLKRLAAATATLVMVLTVPAYANDADAVAVYEEMNQKQKTLTDVNAYYDFNISTKMDAMQMSSRLEMNMKANHITEPEHLRMNNYMRMTIGQFSNGNEAEGPAGKSDSIDLSGTPVTGNMYYENGMYYMDMMDQKIKQPMPLEQMMKSIQQIPGMENGGLDYIQNLKLRTEGEDRILSYTMDAGKMNSLLDQVMGMSGMSAVAQSGAQVSYDAISGEFVIDPDGYCKKSRMKMGMTMTVADQTVSVTMDGDVGYADPGQPVEFATPDLNGYQLLEIQ</sequence>
<dbReference type="Proteomes" id="UP001437460">
    <property type="component" value="Unassembled WGS sequence"/>
</dbReference>
<dbReference type="InterPro" id="IPR046720">
    <property type="entry name" value="DUF6612"/>
</dbReference>
<name>A0ABV1HPE5_9FIRM</name>
<evidence type="ECO:0000313" key="2">
    <source>
        <dbReference type="EMBL" id="MEQ2563941.1"/>
    </source>
</evidence>
<dbReference type="Pfam" id="PF20316">
    <property type="entry name" value="DUF6612"/>
    <property type="match status" value="1"/>
</dbReference>
<dbReference type="RefSeq" id="WP_349230009.1">
    <property type="nucleotide sequence ID" value="NZ_JBBMFJ010000028.1"/>
</dbReference>